<reference evidence="1 2" key="1">
    <citation type="journal article" date="2013" name="Int. J. Syst. Evol. Microbiol.">
        <title>Kordia antarctica sp. nov., isolated from Antarctic seawater.</title>
        <authorList>
            <person name="Baek K."/>
            <person name="Choi A."/>
            <person name="Kang I."/>
            <person name="Lee K."/>
            <person name="Cho J.C."/>
        </authorList>
    </citation>
    <scope>NUCLEOTIDE SEQUENCE [LARGE SCALE GENOMIC DNA]</scope>
    <source>
        <strain evidence="1 2">IMCC3317</strain>
    </source>
</reference>
<dbReference type="KEGG" id="kan:IMCC3317_46750"/>
<accession>A0A7L4ZS86</accession>
<sequence>MKKIFIISALMLLAFMVGCEKEDDYVAPFGDFSSLSWVTTQGFEESDYVSALNNYIGFRDISKNALTHSWHIPSGTNLLQSDFNAEQDTIYTDFIGAAGPRGSDQKLINVIFRQPGVKEVELRNTFKDSVAESVFSDGVWKVNKIFTVTVFDDVKPMFKVMKGTDEILTVSETDMPSEANAASWQTVTVEAGEQLTYIDLTTTGDPDGRTWNFNGGAMDMSGGESVNLSYNGLGNFTAGSITSKRTDVAKPDGEATKLIPLNIEVVPSSQPFVLNGMITEDLQVISLNVTGEIETLVGEEANFTVHVVNTTAGFDQNIAVQSATVNNSDATQIDLVLSAPIYNSDVITVAYTAGNIGSVDFRVLESFSATNVSLHRSDNIITGSGMGTGLDYTGFEVEASTGNFLKKGYAEGYWVGNTNSAFLNLSRTTDMSNSGSASMRYESPSGVTTVRLQGSWFTNGTKTTYAIATLPAGDYEVSYMVFLAPGNTMLAFETEVQGGATTSWDISSLPRGQWVEISKSINLATNLTNKKFDLKINAADNAGVTGEQIMYFDDLSWRLLEAR</sequence>
<dbReference type="EMBL" id="CP019288">
    <property type="protein sequence ID" value="QHI39270.1"/>
    <property type="molecule type" value="Genomic_DNA"/>
</dbReference>
<name>A0A7L4ZS86_9FLAO</name>
<dbReference type="PROSITE" id="PS51257">
    <property type="entry name" value="PROKAR_LIPOPROTEIN"/>
    <property type="match status" value="1"/>
</dbReference>
<protein>
    <submittedName>
        <fullName evidence="1">Uncharacterized protein</fullName>
    </submittedName>
</protein>
<dbReference type="RefSeq" id="WP_160131758.1">
    <property type="nucleotide sequence ID" value="NZ_CP019288.1"/>
</dbReference>
<dbReference type="AlphaFoldDB" id="A0A7L4ZS86"/>
<keyword evidence="2" id="KW-1185">Reference proteome</keyword>
<dbReference type="Gene3D" id="2.60.120.260">
    <property type="entry name" value="Galactose-binding domain-like"/>
    <property type="match status" value="1"/>
</dbReference>
<organism evidence="1 2">
    <name type="scientific">Kordia antarctica</name>
    <dbReference type="NCBI Taxonomy" id="1218801"/>
    <lineage>
        <taxon>Bacteria</taxon>
        <taxon>Pseudomonadati</taxon>
        <taxon>Bacteroidota</taxon>
        <taxon>Flavobacteriia</taxon>
        <taxon>Flavobacteriales</taxon>
        <taxon>Flavobacteriaceae</taxon>
        <taxon>Kordia</taxon>
    </lineage>
</organism>
<proteinExistence type="predicted"/>
<evidence type="ECO:0000313" key="2">
    <source>
        <dbReference type="Proteomes" id="UP000464657"/>
    </source>
</evidence>
<dbReference type="OrthoDB" id="9800955at2"/>
<evidence type="ECO:0000313" key="1">
    <source>
        <dbReference type="EMBL" id="QHI39270.1"/>
    </source>
</evidence>
<dbReference type="Proteomes" id="UP000464657">
    <property type="component" value="Chromosome"/>
</dbReference>
<gene>
    <name evidence="1" type="ORF">IMCC3317_46750</name>
</gene>